<dbReference type="Proteomes" id="UP000000594">
    <property type="component" value="Plasmid pXO1"/>
</dbReference>
<keyword evidence="2" id="KW-1185">Reference proteome</keyword>
<reference evidence="1 2" key="1">
    <citation type="journal article" date="2009" name="J. Bacteriol.">
        <title>The complete genome sequence of Bacillus anthracis Ames 'Ancestor'.</title>
        <authorList>
            <person name="Ravel J."/>
            <person name="Jiang L."/>
            <person name="Stanley S.T."/>
            <person name="Wilson M.R."/>
            <person name="Decker R.S."/>
            <person name="Read T.D."/>
            <person name="Worsham P."/>
            <person name="Keim P.S."/>
            <person name="Salzberg S.L."/>
            <person name="Fraser-Liggett C.M."/>
            <person name="Rasko D.A."/>
        </authorList>
    </citation>
    <scope>NUCLEOTIDE SEQUENCE [LARGE SCALE GENOMIC DNA]</scope>
    <source>
        <strain evidence="2">Ames ancestor</strain>
        <plasmid evidence="2">pXO1</plasmid>
    </source>
</reference>
<proteinExistence type="predicted"/>
<evidence type="ECO:0000313" key="2">
    <source>
        <dbReference type="Proteomes" id="UP000000594"/>
    </source>
</evidence>
<name>Q6F004_BACAN</name>
<accession>Q6F004</accession>
<protein>
    <submittedName>
        <fullName evidence="1">Uncharacterized protein</fullName>
    </submittedName>
</protein>
<keyword evidence="1" id="KW-0614">Plasmid</keyword>
<dbReference type="HOGENOM" id="CLU_3401912_0_0_9"/>
<dbReference type="KEGG" id="bar:GBAA_pXO1_0012"/>
<geneLocation type="plasmid" evidence="1 2">
    <name>pXO1</name>
</geneLocation>
<gene>
    <name evidence="1" type="ordered locus">GBAA_pXO1_0012</name>
</gene>
<dbReference type="EMBL" id="AE017336">
    <property type="protein sequence ID" value="AAT28753.2"/>
    <property type="molecule type" value="Genomic_DNA"/>
</dbReference>
<dbReference type="AlphaFoldDB" id="Q6F004"/>
<organism evidence="1 2">
    <name type="scientific">Bacillus anthracis</name>
    <name type="common">anthrax bacterium</name>
    <dbReference type="NCBI Taxonomy" id="1392"/>
    <lineage>
        <taxon>Bacteria</taxon>
        <taxon>Bacillati</taxon>
        <taxon>Bacillota</taxon>
        <taxon>Bacilli</taxon>
        <taxon>Bacillales</taxon>
        <taxon>Bacillaceae</taxon>
        <taxon>Bacillus</taxon>
        <taxon>Bacillus cereus group</taxon>
    </lineage>
</organism>
<sequence>MLHYEVTLVMKGVPARSCYLSNRIVGLHES</sequence>
<evidence type="ECO:0000313" key="1">
    <source>
        <dbReference type="EMBL" id="AAT28753.2"/>
    </source>
</evidence>